<dbReference type="GO" id="GO:0017119">
    <property type="term" value="C:Golgi transport complex"/>
    <property type="evidence" value="ECO:0007669"/>
    <property type="project" value="InterPro"/>
</dbReference>
<dbReference type="SUPFAM" id="SSF74788">
    <property type="entry name" value="Cullin repeat-like"/>
    <property type="match status" value="1"/>
</dbReference>
<evidence type="ECO:0000256" key="4">
    <source>
        <dbReference type="ARBA" id="ARBA00022448"/>
    </source>
</evidence>
<feature type="region of interest" description="Disordered" evidence="9">
    <location>
        <begin position="1"/>
        <end position="40"/>
    </location>
</feature>
<evidence type="ECO:0000256" key="9">
    <source>
        <dbReference type="SAM" id="MobiDB-lite"/>
    </source>
</evidence>
<feature type="compositionally biased region" description="Polar residues" evidence="9">
    <location>
        <begin position="727"/>
        <end position="736"/>
    </location>
</feature>
<sequence>MSMMTAETEAHGHRSNISNTIGRTHQPTSSNNNNSNSNTDQDALFDLILQQVPAPKREMLSTTWSKDYLNRLTSLPARALHNEPEKLREEQVKVERDMSELAFRDYKAFILVKDCKQDVQSTFETLGQHLDHFQETIPEFVETLSGFSAKVAPILERQHVFSSILATHSQLLEVLEIPLLMETCVRNGYYNEALELASHVQRLVLRYPGIGIIQEIDTKVAQGKEMMLVQLLAQLRESIKLPVALRIIGFLRRIGSFKGQLDLVDEDDHHHHLGSSATTLKPKGSSSFFSSVSGVSSSGTGMEDETPLKMLFLKSRGLYMNVQLSKVVYHKGDSFGYLKKYIDVTRECLFDIMTYYKSIFGSVDHFTGFSSSLDYRGAGSADLSPTSTSAAGSYKPSQDYPKQHSWTTDNLLADFVTYRTQTLLQLLKAHIPQINDTSALSSILTQLMYFGANMAKIGFDLRYLVTSLFEEAVIRVVGGAFQRGADEFIDGLGGDSKNYPDWLLPSQWMLGGTGRAPSSASSTPPSSTGTSPLLGRGEGSPGSSSSPAMAPLSMSPQTCLMDYPALAYLTNAYLAALNSLRLLAPLSLAIPLREILVDSLLRVDMALEQYDKLIFGERPSAFRSSLVRAVQDYIFKCFDEGIYGGLAFVEKDLDIQTEEQPKIDPAPAPEPATDAQPEAVAETEAEVEETAAPAAEPVAAEDQSAQKTDAPTGPSSLSPTLAVEEATPTSLTPKSP</sequence>
<keyword evidence="11" id="KW-1185">Reference proteome</keyword>
<feature type="compositionally biased region" description="Low complexity" evidence="9">
    <location>
        <begin position="671"/>
        <end position="680"/>
    </location>
</feature>
<dbReference type="Pfam" id="PF04124">
    <property type="entry name" value="Dor1"/>
    <property type="match status" value="2"/>
</dbReference>
<dbReference type="PANTHER" id="PTHR21311:SF0">
    <property type="entry name" value="CONSERVED OLIGOMERIC GOLGI COMPLEX SUBUNIT 8"/>
    <property type="match status" value="1"/>
</dbReference>
<comment type="similarity">
    <text evidence="2">Belongs to the COG8 family.</text>
</comment>
<evidence type="ECO:0000256" key="6">
    <source>
        <dbReference type="ARBA" id="ARBA00023034"/>
    </source>
</evidence>
<dbReference type="GO" id="GO:0015031">
    <property type="term" value="P:protein transport"/>
    <property type="evidence" value="ECO:0007669"/>
    <property type="project" value="UniProtKB-KW"/>
</dbReference>
<dbReference type="GO" id="GO:0000139">
    <property type="term" value="C:Golgi membrane"/>
    <property type="evidence" value="ECO:0007669"/>
    <property type="project" value="UniProtKB-SubCell"/>
</dbReference>
<feature type="compositionally biased region" description="Polar residues" evidence="9">
    <location>
        <begin position="703"/>
        <end position="719"/>
    </location>
</feature>
<feature type="compositionally biased region" description="Low complexity" evidence="9">
    <location>
        <begin position="29"/>
        <end position="38"/>
    </location>
</feature>
<evidence type="ECO:0000313" key="11">
    <source>
        <dbReference type="Proteomes" id="UP000823405"/>
    </source>
</evidence>
<feature type="region of interest" description="Disordered" evidence="9">
    <location>
        <begin position="661"/>
        <end position="736"/>
    </location>
</feature>
<keyword evidence="4" id="KW-0813">Transport</keyword>
<comment type="caution">
    <text evidence="10">The sequence shown here is derived from an EMBL/GenBank/DDBJ whole genome shotgun (WGS) entry which is preliminary data.</text>
</comment>
<protein>
    <recommendedName>
        <fullName evidence="3">Conserved oligomeric Golgi complex subunit 8</fullName>
    </recommendedName>
    <alternativeName>
        <fullName evidence="8">Component of oligomeric Golgi complex 8</fullName>
    </alternativeName>
</protein>
<dbReference type="OrthoDB" id="1661054at2759"/>
<dbReference type="EMBL" id="JAAAIN010000661">
    <property type="protein sequence ID" value="KAG0311935.1"/>
    <property type="molecule type" value="Genomic_DNA"/>
</dbReference>
<dbReference type="AlphaFoldDB" id="A0A9P6R5Z8"/>
<dbReference type="InterPro" id="IPR016159">
    <property type="entry name" value="Cullin_repeat-like_dom_sf"/>
</dbReference>
<keyword evidence="7" id="KW-0472">Membrane</keyword>
<keyword evidence="6" id="KW-0333">Golgi apparatus</keyword>
<evidence type="ECO:0000256" key="8">
    <source>
        <dbReference type="ARBA" id="ARBA00031347"/>
    </source>
</evidence>
<feature type="compositionally biased region" description="Low complexity" evidence="9">
    <location>
        <begin position="690"/>
        <end position="701"/>
    </location>
</feature>
<reference evidence="10" key="1">
    <citation type="journal article" date="2020" name="Fungal Divers.">
        <title>Resolving the Mortierellaceae phylogeny through synthesis of multi-gene phylogenetics and phylogenomics.</title>
        <authorList>
            <person name="Vandepol N."/>
            <person name="Liber J."/>
            <person name="Desiro A."/>
            <person name="Na H."/>
            <person name="Kennedy M."/>
            <person name="Barry K."/>
            <person name="Grigoriev I.V."/>
            <person name="Miller A.N."/>
            <person name="O'Donnell K."/>
            <person name="Stajich J.E."/>
            <person name="Bonito G."/>
        </authorList>
    </citation>
    <scope>NUCLEOTIDE SEQUENCE</scope>
    <source>
        <strain evidence="10">NVP60</strain>
    </source>
</reference>
<name>A0A9P6R5Z8_9FUNG</name>
<keyword evidence="5" id="KW-0653">Protein transport</keyword>
<evidence type="ECO:0000256" key="5">
    <source>
        <dbReference type="ARBA" id="ARBA00022927"/>
    </source>
</evidence>
<evidence type="ECO:0000256" key="2">
    <source>
        <dbReference type="ARBA" id="ARBA00006419"/>
    </source>
</evidence>
<gene>
    <name evidence="10" type="ORF">BGZ97_011551</name>
</gene>
<organism evidence="10 11">
    <name type="scientific">Linnemannia gamsii</name>
    <dbReference type="NCBI Taxonomy" id="64522"/>
    <lineage>
        <taxon>Eukaryota</taxon>
        <taxon>Fungi</taxon>
        <taxon>Fungi incertae sedis</taxon>
        <taxon>Mucoromycota</taxon>
        <taxon>Mortierellomycotina</taxon>
        <taxon>Mortierellomycetes</taxon>
        <taxon>Mortierellales</taxon>
        <taxon>Mortierellaceae</taxon>
        <taxon>Linnemannia</taxon>
    </lineage>
</organism>
<feature type="region of interest" description="Disordered" evidence="9">
    <location>
        <begin position="513"/>
        <end position="550"/>
    </location>
</feature>
<feature type="compositionally biased region" description="Polar residues" evidence="9">
    <location>
        <begin position="15"/>
        <end position="28"/>
    </location>
</feature>
<evidence type="ECO:0000256" key="3">
    <source>
        <dbReference type="ARBA" id="ARBA00020983"/>
    </source>
</evidence>
<dbReference type="InterPro" id="IPR007255">
    <property type="entry name" value="COG8"/>
</dbReference>
<evidence type="ECO:0000256" key="1">
    <source>
        <dbReference type="ARBA" id="ARBA00004395"/>
    </source>
</evidence>
<evidence type="ECO:0000256" key="7">
    <source>
        <dbReference type="ARBA" id="ARBA00023136"/>
    </source>
</evidence>
<accession>A0A9P6R5Z8</accession>
<dbReference type="PANTHER" id="PTHR21311">
    <property type="entry name" value="CONSERVED OLIGOMERIC GOLGI COMPLEX COMPONENT 8"/>
    <property type="match status" value="1"/>
</dbReference>
<evidence type="ECO:0000313" key="10">
    <source>
        <dbReference type="EMBL" id="KAG0311935.1"/>
    </source>
</evidence>
<proteinExistence type="inferred from homology"/>
<feature type="compositionally biased region" description="Low complexity" evidence="9">
    <location>
        <begin position="515"/>
        <end position="550"/>
    </location>
</feature>
<comment type="subcellular location">
    <subcellularLocation>
        <location evidence="1">Golgi apparatus membrane</location>
        <topology evidence="1">Peripheral membrane protein</topology>
    </subcellularLocation>
</comment>
<dbReference type="Proteomes" id="UP000823405">
    <property type="component" value="Unassembled WGS sequence"/>
</dbReference>
<dbReference type="GO" id="GO:0006891">
    <property type="term" value="P:intra-Golgi vesicle-mediated transport"/>
    <property type="evidence" value="ECO:0007669"/>
    <property type="project" value="TreeGrafter"/>
</dbReference>